<evidence type="ECO:0000256" key="1">
    <source>
        <dbReference type="SAM" id="SignalP"/>
    </source>
</evidence>
<dbReference type="InterPro" id="IPR032774">
    <property type="entry name" value="WG_beta_rep"/>
</dbReference>
<dbReference type="STRING" id="1646377.BS640_14660"/>
<evidence type="ECO:0000313" key="2">
    <source>
        <dbReference type="EMBL" id="ORJ24785.1"/>
    </source>
</evidence>
<dbReference type="PANTHER" id="PTHR37841">
    <property type="entry name" value="GLR2918 PROTEIN"/>
    <property type="match status" value="1"/>
</dbReference>
<dbReference type="AlphaFoldDB" id="A0A1X0WDI1"/>
<comment type="caution">
    <text evidence="2">The sequence shown here is derived from an EMBL/GenBank/DDBJ whole genome shotgun (WGS) entry which is preliminary data.</text>
</comment>
<dbReference type="Pfam" id="PF14903">
    <property type="entry name" value="WG_beta_rep"/>
    <property type="match status" value="4"/>
</dbReference>
<name>A0A1X0WDI1_9GAMM</name>
<evidence type="ECO:0000313" key="3">
    <source>
        <dbReference type="Proteomes" id="UP000192536"/>
    </source>
</evidence>
<gene>
    <name evidence="2" type="ORF">BS640_14660</name>
</gene>
<keyword evidence="1" id="KW-0732">Signal</keyword>
<reference evidence="2 3" key="1">
    <citation type="journal article" date="2017" name="Int. J. Syst. Evol. Microbiol.">
        <title>Rouxiella badensis sp. nov. and Rouxiella silvae sp. nov. isolated from peat bog soil in Germany and emendation of the genus description.</title>
        <authorList>
            <person name="Le Fleche-Mateos A."/>
            <person name="Kugler J.H."/>
            <person name="Hansen S.H."/>
            <person name="Syldatk C."/>
            <person name="Hausmann R."/>
            <person name="Lomprez F."/>
            <person name="Vandenbogaert M."/>
            <person name="Manuguerra J.C."/>
            <person name="Grimont P.A."/>
        </authorList>
    </citation>
    <scope>NUCLEOTIDE SEQUENCE [LARGE SCALE GENOMIC DNA]</scope>
    <source>
        <strain evidence="2 3">DSM 100043</strain>
    </source>
</reference>
<accession>A0A1X0WDI1</accession>
<protein>
    <recommendedName>
        <fullName evidence="4">WG repeat-containing protein</fullName>
    </recommendedName>
</protein>
<dbReference type="PANTHER" id="PTHR37841:SF1">
    <property type="entry name" value="DUF3298 DOMAIN-CONTAINING PROTEIN"/>
    <property type="match status" value="1"/>
</dbReference>
<dbReference type="Proteomes" id="UP000192536">
    <property type="component" value="Unassembled WGS sequence"/>
</dbReference>
<keyword evidence="3" id="KW-1185">Reference proteome</keyword>
<feature type="chain" id="PRO_5012281284" description="WG repeat-containing protein" evidence="1">
    <location>
        <begin position="33"/>
        <end position="957"/>
    </location>
</feature>
<feature type="signal peptide" evidence="1">
    <location>
        <begin position="1"/>
        <end position="32"/>
    </location>
</feature>
<sequence>MMNLKPLSRAVRQVITVGGTVGLLGLTFAAQADTDTACFGPSNLTDATLRAETAQPATLNICIRPVHDGRAAVLLPDAQQAIDDVALEKGLDGHRWGFLDNRGQLVIKPVFEQVGDYYYGLAAAQQKGKWGYIDNTGNWVIQPIFDKAGNFTQVDLAVVNNAGKNEIINRKGQTVGKPLDALVDDVQLSDGNPARLALNYKTVLLSPDDKRHVANDKMEVVLPFGQSGLFIARDADQGYGIASQNLDWRINPQFSNITLNDSNTALAIAKTQDGVQLIRTDGVLNDKTYQSVSPLNDKFWLAKTADKNSLLDNDGNEIASLSNEAVAGLTVQGEFLLDNSGKENLTVFVPGKKQIITLPKGSVPFDQPSGSFLLTTRGDQHKVNAIISPDGSLIGGAQPVNWLAQVNNAEVINGRLWLHDEQGALINIIDNAGKTLLNAKNVAALNDYRIQPLNDQQTDKSSPLALIRPDPDASKAGAGFIRADGGVQIEGKWQDIEPADSSESARSGLAQQFIVKTAQGTGVVDAQGKTLIPLTEDNIAPFINGYALDYQDGKLTTIDTHGKHFALPNEFELQSVGNGWFRFRETAAEGALWGIYDVVNQKVIVGPNYQSVGTFENGLADVQLPNGQWGIIDAGGKLLVAPDYASVRRINNALWQLTLPRKTPDQPASELQSEIIANDGKVRIGLTTDLNVNQFNDGRILATSAEGQSWLLDAQGNIELHEQQTKITAVGDWVKLSRQPQIGYLNAQGIWQIQPQILPSSAFVNARALRIQPQGTELIDEKGVRVAAMPDGNWQLPAGSDMSVSYDTEDGKPTTRYVDTTGKLVITTPGIGSGMQGGQAVLSEADGNKTWIDAQGHPSAAINFSGLGLISEGLAFAQVGENYGYINAQGSFVIPPVFNAVSAFNSGVAIVSTAKMSMMLDATGKPLARVDHECGIQVLYGSGNTRLWPQTMPVKCP</sequence>
<dbReference type="SUPFAM" id="SSF69360">
    <property type="entry name" value="Cell wall binding repeat"/>
    <property type="match status" value="1"/>
</dbReference>
<dbReference type="EMBL" id="MRWE01000024">
    <property type="protein sequence ID" value="ORJ24785.1"/>
    <property type="molecule type" value="Genomic_DNA"/>
</dbReference>
<proteinExistence type="predicted"/>
<evidence type="ECO:0008006" key="4">
    <source>
        <dbReference type="Google" id="ProtNLM"/>
    </source>
</evidence>
<organism evidence="2 3">
    <name type="scientific">Rouxiella badensis</name>
    <dbReference type="NCBI Taxonomy" id="1646377"/>
    <lineage>
        <taxon>Bacteria</taxon>
        <taxon>Pseudomonadati</taxon>
        <taxon>Pseudomonadota</taxon>
        <taxon>Gammaproteobacteria</taxon>
        <taxon>Enterobacterales</taxon>
        <taxon>Yersiniaceae</taxon>
        <taxon>Rouxiella</taxon>
    </lineage>
</organism>